<feature type="region of interest" description="Disordered" evidence="1">
    <location>
        <begin position="1"/>
        <end position="35"/>
    </location>
</feature>
<sequence length="377" mass="42217">MQAEAQKRDFLQQSSHEEANVSNEVSVNSKLSKSGGTFNLDSDIKSSESECHIVPDDFDEESKLSTACNIPSQTRADVDDSYGKESFQSDLVCNGDCRLTNGEISNLKDLTAPSIYHAVGIEEDDFVGKKKFLERFLERELQIKPLTVVKGCNYSQKPVSNLFTINLSLDTVMSVLCTDGKDSRSAEHSDIDVCGKIAILYGIQDKTVSVVDFEVVGMYDYISGAVYGLQGFCHDESVYQSKDEKYPLSSREVSLDLDKFLAHFQQKLRSLSHHVDNDNVLKEHSPVAWLLISPALGVTLDWQVQEKVLEFIETLSSEEFSEEQASDINNKGCFSIQWYNLLVVVDEYRCCEKNIPLIEVFEFGANGDVNVVNFDLS</sequence>
<organism evidence="2 3">
    <name type="scientific">Stylophora pistillata</name>
    <name type="common">Smooth cauliflower coral</name>
    <dbReference type="NCBI Taxonomy" id="50429"/>
    <lineage>
        <taxon>Eukaryota</taxon>
        <taxon>Metazoa</taxon>
        <taxon>Cnidaria</taxon>
        <taxon>Anthozoa</taxon>
        <taxon>Hexacorallia</taxon>
        <taxon>Scleractinia</taxon>
        <taxon>Astrocoeniina</taxon>
        <taxon>Pocilloporidae</taxon>
        <taxon>Stylophora</taxon>
    </lineage>
</organism>
<evidence type="ECO:0000313" key="3">
    <source>
        <dbReference type="Proteomes" id="UP000225706"/>
    </source>
</evidence>
<proteinExistence type="predicted"/>
<dbReference type="Proteomes" id="UP000225706">
    <property type="component" value="Unassembled WGS sequence"/>
</dbReference>
<dbReference type="AlphaFoldDB" id="A0A2B4RXA3"/>
<comment type="caution">
    <text evidence="2">The sequence shown here is derived from an EMBL/GenBank/DDBJ whole genome shotgun (WGS) entry which is preliminary data.</text>
</comment>
<keyword evidence="3" id="KW-1185">Reference proteome</keyword>
<dbReference type="OrthoDB" id="5990547at2759"/>
<accession>A0A2B4RXA3</accession>
<gene>
    <name evidence="2" type="ORF">AWC38_SpisGene12381</name>
</gene>
<reference evidence="3" key="1">
    <citation type="journal article" date="2017" name="bioRxiv">
        <title>Comparative analysis of the genomes of Stylophora pistillata and Acropora digitifera provides evidence for extensive differences between species of corals.</title>
        <authorList>
            <person name="Voolstra C.R."/>
            <person name="Li Y."/>
            <person name="Liew Y.J."/>
            <person name="Baumgarten S."/>
            <person name="Zoccola D."/>
            <person name="Flot J.-F."/>
            <person name="Tambutte S."/>
            <person name="Allemand D."/>
            <person name="Aranda M."/>
        </authorList>
    </citation>
    <scope>NUCLEOTIDE SEQUENCE [LARGE SCALE GENOMIC DNA]</scope>
</reference>
<name>A0A2B4RXA3_STYPI</name>
<evidence type="ECO:0000313" key="2">
    <source>
        <dbReference type="EMBL" id="PFX23084.1"/>
    </source>
</evidence>
<dbReference type="EMBL" id="LSMT01000219">
    <property type="protein sequence ID" value="PFX23084.1"/>
    <property type="molecule type" value="Genomic_DNA"/>
</dbReference>
<feature type="compositionally biased region" description="Basic and acidic residues" evidence="1">
    <location>
        <begin position="1"/>
        <end position="19"/>
    </location>
</feature>
<feature type="compositionally biased region" description="Polar residues" evidence="1">
    <location>
        <begin position="20"/>
        <end position="35"/>
    </location>
</feature>
<evidence type="ECO:0000256" key="1">
    <source>
        <dbReference type="SAM" id="MobiDB-lite"/>
    </source>
</evidence>
<protein>
    <submittedName>
        <fullName evidence="2">Uncharacterized protein</fullName>
    </submittedName>
</protein>